<feature type="domain" description="ATP-grasp" evidence="15">
    <location>
        <begin position="114"/>
        <end position="332"/>
    </location>
</feature>
<evidence type="ECO:0000256" key="7">
    <source>
        <dbReference type="ARBA" id="ARBA00022598"/>
    </source>
</evidence>
<keyword evidence="7" id="KW-0436">Ligase</keyword>
<evidence type="ECO:0000313" key="17">
    <source>
        <dbReference type="Proteomes" id="UP000676194"/>
    </source>
</evidence>
<dbReference type="Gene3D" id="3.30.470.20">
    <property type="entry name" value="ATP-grasp fold, B domain"/>
    <property type="match status" value="1"/>
</dbReference>
<keyword evidence="17" id="KW-1185">Reference proteome</keyword>
<dbReference type="PROSITE" id="PS00844">
    <property type="entry name" value="DALA_DALA_LIGASE_2"/>
    <property type="match status" value="1"/>
</dbReference>
<proteinExistence type="inferred from homology"/>
<dbReference type="GO" id="GO:0009252">
    <property type="term" value="P:peptidoglycan biosynthetic process"/>
    <property type="evidence" value="ECO:0007669"/>
    <property type="project" value="UniProtKB-KW"/>
</dbReference>
<dbReference type="SUPFAM" id="SSF56059">
    <property type="entry name" value="Glutathione synthetase ATP-binding domain-like"/>
    <property type="match status" value="1"/>
</dbReference>
<comment type="similarity">
    <text evidence="4">Belongs to the D-alanine--D-alanine ligase family.</text>
</comment>
<gene>
    <name evidence="16" type="ORF">KIH39_12505</name>
</gene>
<dbReference type="GO" id="GO:0008716">
    <property type="term" value="F:D-alanine-D-alanine ligase activity"/>
    <property type="evidence" value="ECO:0007669"/>
    <property type="project" value="UniProtKB-EC"/>
</dbReference>
<dbReference type="Proteomes" id="UP000676194">
    <property type="component" value="Chromosome"/>
</dbReference>
<accession>A0A8E6EX44</accession>
<evidence type="ECO:0000256" key="9">
    <source>
        <dbReference type="ARBA" id="ARBA00022840"/>
    </source>
</evidence>
<name>A0A8E6EX44_9BACT</name>
<evidence type="ECO:0000256" key="3">
    <source>
        <dbReference type="ARBA" id="ARBA00004496"/>
    </source>
</evidence>
<dbReference type="GO" id="GO:0046872">
    <property type="term" value="F:metal ion binding"/>
    <property type="evidence" value="ECO:0007669"/>
    <property type="project" value="InterPro"/>
</dbReference>
<evidence type="ECO:0000256" key="8">
    <source>
        <dbReference type="ARBA" id="ARBA00022741"/>
    </source>
</evidence>
<evidence type="ECO:0000256" key="14">
    <source>
        <dbReference type="PROSITE-ProRule" id="PRU00409"/>
    </source>
</evidence>
<organism evidence="16 17">
    <name type="scientific">Telmatocola sphagniphila</name>
    <dbReference type="NCBI Taxonomy" id="1123043"/>
    <lineage>
        <taxon>Bacteria</taxon>
        <taxon>Pseudomonadati</taxon>
        <taxon>Planctomycetota</taxon>
        <taxon>Planctomycetia</taxon>
        <taxon>Gemmatales</taxon>
        <taxon>Gemmataceae</taxon>
    </lineage>
</organism>
<dbReference type="GO" id="GO:0008360">
    <property type="term" value="P:regulation of cell shape"/>
    <property type="evidence" value="ECO:0007669"/>
    <property type="project" value="UniProtKB-KW"/>
</dbReference>
<comment type="catalytic activity">
    <reaction evidence="13">
        <text>2 D-alanine + ATP = D-alanyl-D-alanine + ADP + phosphate + H(+)</text>
        <dbReference type="Rhea" id="RHEA:11224"/>
        <dbReference type="ChEBI" id="CHEBI:15378"/>
        <dbReference type="ChEBI" id="CHEBI:30616"/>
        <dbReference type="ChEBI" id="CHEBI:43474"/>
        <dbReference type="ChEBI" id="CHEBI:57416"/>
        <dbReference type="ChEBI" id="CHEBI:57822"/>
        <dbReference type="ChEBI" id="CHEBI:456216"/>
        <dbReference type="EC" id="6.3.2.4"/>
    </reaction>
</comment>
<dbReference type="GO" id="GO:0071555">
    <property type="term" value="P:cell wall organization"/>
    <property type="evidence" value="ECO:0007669"/>
    <property type="project" value="UniProtKB-KW"/>
</dbReference>
<evidence type="ECO:0000256" key="11">
    <source>
        <dbReference type="ARBA" id="ARBA00022984"/>
    </source>
</evidence>
<evidence type="ECO:0000256" key="2">
    <source>
        <dbReference type="ARBA" id="ARBA00001946"/>
    </source>
</evidence>
<evidence type="ECO:0000313" key="16">
    <source>
        <dbReference type="EMBL" id="QVL34690.1"/>
    </source>
</evidence>
<keyword evidence="8 14" id="KW-0547">Nucleotide-binding</keyword>
<dbReference type="InterPro" id="IPR011095">
    <property type="entry name" value="Dala_Dala_lig_C"/>
</dbReference>
<comment type="cofactor">
    <cofactor evidence="1">
        <name>Mn(2+)</name>
        <dbReference type="ChEBI" id="CHEBI:29035"/>
    </cofactor>
</comment>
<dbReference type="PROSITE" id="PS50975">
    <property type="entry name" value="ATP_GRASP"/>
    <property type="match status" value="1"/>
</dbReference>
<dbReference type="EMBL" id="CP074694">
    <property type="protein sequence ID" value="QVL34690.1"/>
    <property type="molecule type" value="Genomic_DNA"/>
</dbReference>
<evidence type="ECO:0000256" key="5">
    <source>
        <dbReference type="ARBA" id="ARBA00012216"/>
    </source>
</evidence>
<dbReference type="EC" id="6.3.2.4" evidence="5"/>
<dbReference type="GO" id="GO:0005737">
    <property type="term" value="C:cytoplasm"/>
    <property type="evidence" value="ECO:0007669"/>
    <property type="project" value="UniProtKB-SubCell"/>
</dbReference>
<reference evidence="16" key="1">
    <citation type="submission" date="2021-05" db="EMBL/GenBank/DDBJ databases">
        <title>Complete genome sequence of the cellulolytic planctomycete Telmatocola sphagniphila SP2T and characterization of the first cellulase from planctomycetes.</title>
        <authorList>
            <person name="Rakitin A.L."/>
            <person name="Beletsky A.V."/>
            <person name="Naumoff D.G."/>
            <person name="Kulichevskaya I.S."/>
            <person name="Mardanov A.V."/>
            <person name="Ravin N.V."/>
            <person name="Dedysh S.N."/>
        </authorList>
    </citation>
    <scope>NUCLEOTIDE SEQUENCE</scope>
    <source>
        <strain evidence="16">SP2T</strain>
    </source>
</reference>
<dbReference type="InterPro" id="IPR013815">
    <property type="entry name" value="ATP_grasp_subdomain_1"/>
</dbReference>
<dbReference type="InterPro" id="IPR016185">
    <property type="entry name" value="PreATP-grasp_dom_sf"/>
</dbReference>
<dbReference type="InterPro" id="IPR011761">
    <property type="entry name" value="ATP-grasp"/>
</dbReference>
<evidence type="ECO:0000256" key="13">
    <source>
        <dbReference type="ARBA" id="ARBA00047614"/>
    </source>
</evidence>
<dbReference type="SUPFAM" id="SSF52440">
    <property type="entry name" value="PreATP-grasp domain"/>
    <property type="match status" value="1"/>
</dbReference>
<keyword evidence="11" id="KW-0573">Peptidoglycan synthesis</keyword>
<comment type="cofactor">
    <cofactor evidence="2">
        <name>Mg(2+)</name>
        <dbReference type="ChEBI" id="CHEBI:18420"/>
    </cofactor>
</comment>
<evidence type="ECO:0000259" key="15">
    <source>
        <dbReference type="PROSITE" id="PS50975"/>
    </source>
</evidence>
<dbReference type="RefSeq" id="WP_213499921.1">
    <property type="nucleotide sequence ID" value="NZ_CP074694.1"/>
</dbReference>
<dbReference type="InterPro" id="IPR000291">
    <property type="entry name" value="D-Ala_lig_Van_CS"/>
</dbReference>
<evidence type="ECO:0000256" key="4">
    <source>
        <dbReference type="ARBA" id="ARBA00010871"/>
    </source>
</evidence>
<keyword evidence="6" id="KW-0963">Cytoplasm</keyword>
<dbReference type="Gene3D" id="3.30.1490.20">
    <property type="entry name" value="ATP-grasp fold, A domain"/>
    <property type="match status" value="1"/>
</dbReference>
<protein>
    <recommendedName>
        <fullName evidence="5">D-alanine--D-alanine ligase</fullName>
        <ecNumber evidence="5">6.3.2.4</ecNumber>
    </recommendedName>
</protein>
<keyword evidence="9 14" id="KW-0067">ATP-binding</keyword>
<dbReference type="AlphaFoldDB" id="A0A8E6EX44"/>
<keyword evidence="10" id="KW-0133">Cell shape</keyword>
<keyword evidence="12" id="KW-0961">Cell wall biogenesis/degradation</keyword>
<dbReference type="Gene3D" id="3.40.50.20">
    <property type="match status" value="1"/>
</dbReference>
<dbReference type="Pfam" id="PF07478">
    <property type="entry name" value="Dala_Dala_lig_C"/>
    <property type="match status" value="1"/>
</dbReference>
<dbReference type="PANTHER" id="PTHR23132:SF23">
    <property type="entry name" value="D-ALANINE--D-ALANINE LIGASE B"/>
    <property type="match status" value="1"/>
</dbReference>
<dbReference type="KEGG" id="tsph:KIH39_12505"/>
<evidence type="ECO:0000256" key="6">
    <source>
        <dbReference type="ARBA" id="ARBA00022490"/>
    </source>
</evidence>
<evidence type="ECO:0000256" key="10">
    <source>
        <dbReference type="ARBA" id="ARBA00022960"/>
    </source>
</evidence>
<sequence length="340" mass="37303">MKIGIAFDLKPKSPAPANAPDDMYEEFDNLDTIEALAKVFRQRGHEVVSLGGGREFIEAVLKSAPDLVFNLSEGHGISRSRESRVPAVCEMLNIPYCGSDPLTLGLALDKDLARRTVEDADVMIAPGIVLQFPEQKYDGDMSEFASMLTESQLTLPVIVKPTCEGSSKGIRNKCLIKNAEDFGPTVISLWHDYKQPVLVEEFIEGHEVTVGITGNGSSAEVFGALQIVPRKPTREFVYSLEVKRDWKNQVEYASPPKLPRETLNALDNAALAAYDILGCRDFARIDFRIRDGIPYFLEANPLPGLNPDTGDICLIAQLQGVPYEALIGKILDAAIARLGL</sequence>
<comment type="subcellular location">
    <subcellularLocation>
        <location evidence="3">Cytoplasm</location>
    </subcellularLocation>
</comment>
<dbReference type="PANTHER" id="PTHR23132">
    <property type="entry name" value="D-ALANINE--D-ALANINE LIGASE"/>
    <property type="match status" value="1"/>
</dbReference>
<evidence type="ECO:0000256" key="1">
    <source>
        <dbReference type="ARBA" id="ARBA00001936"/>
    </source>
</evidence>
<dbReference type="GO" id="GO:0005524">
    <property type="term" value="F:ATP binding"/>
    <property type="evidence" value="ECO:0007669"/>
    <property type="project" value="UniProtKB-UniRule"/>
</dbReference>
<evidence type="ECO:0000256" key="12">
    <source>
        <dbReference type="ARBA" id="ARBA00023316"/>
    </source>
</evidence>